<dbReference type="PROSITE" id="PS51144">
    <property type="entry name" value="ALPHA_CA_2"/>
    <property type="match status" value="1"/>
</dbReference>
<dbReference type="PANTHER" id="PTHR18952">
    <property type="entry name" value="CARBONIC ANHYDRASE"/>
    <property type="match status" value="1"/>
</dbReference>
<evidence type="ECO:0000259" key="9">
    <source>
        <dbReference type="PROSITE" id="PS51144"/>
    </source>
</evidence>
<dbReference type="EMBL" id="CAJPIZ010000382">
    <property type="protein sequence ID" value="CAG2101280.1"/>
    <property type="molecule type" value="Genomic_DNA"/>
</dbReference>
<feature type="region of interest" description="Disordered" evidence="8">
    <location>
        <begin position="83"/>
        <end position="108"/>
    </location>
</feature>
<dbReference type="EMBL" id="OC854957">
    <property type="protein sequence ID" value="CAD7620850.1"/>
    <property type="molecule type" value="Genomic_DNA"/>
</dbReference>
<dbReference type="OrthoDB" id="429145at2759"/>
<dbReference type="Gene3D" id="3.10.200.10">
    <property type="entry name" value="Alpha carbonic anhydrase"/>
    <property type="match status" value="1"/>
</dbReference>
<evidence type="ECO:0000313" key="11">
    <source>
        <dbReference type="Proteomes" id="UP000759131"/>
    </source>
</evidence>
<comment type="cofactor">
    <cofactor evidence="1">
        <name>Zn(2+)</name>
        <dbReference type="ChEBI" id="CHEBI:29105"/>
    </cofactor>
</comment>
<dbReference type="InterPro" id="IPR001148">
    <property type="entry name" value="CA_dom"/>
</dbReference>
<sequence length="355" mass="40389">VQWQLNKHIKESHKHIQPIVHKPMPTTAAIATDLTTLWRPSAAKRKLSSTTQLKSKLSSDLGSKLAKYGFEEVIKYVITSCKPTQTQDSNPESFVGTDESKPSDDVKSEESEQLFTLDMVCCQSKQLNNQLFAKCIETLEAFIEIKITCETSNSSSHDEWNYNDQSKWDLHFKACGGKHESPINIDTRKVLIDSNLKICFHNYDHVYHKIIAQNNGHTVRVFLRPNYENEEMPYISGTAVSDGKYILESFHFHWGLDEEMGSEHSINNIFRSAENYSNATDKADGLVVVTVFVECKVLTDFDLMNAMEDNSVVTPIIKALPHIHFDLMNAMEDNSVVTPIIKALPHIRDKSRFHL</sequence>
<dbReference type="InterPro" id="IPR036398">
    <property type="entry name" value="CA_dom_sf"/>
</dbReference>
<dbReference type="GO" id="GO:0008270">
    <property type="term" value="F:zinc ion binding"/>
    <property type="evidence" value="ECO:0007669"/>
    <property type="project" value="InterPro"/>
</dbReference>
<feature type="compositionally biased region" description="Basic and acidic residues" evidence="8">
    <location>
        <begin position="98"/>
        <end position="108"/>
    </location>
</feature>
<evidence type="ECO:0000256" key="3">
    <source>
        <dbReference type="ARBA" id="ARBA00012925"/>
    </source>
</evidence>
<keyword evidence="11" id="KW-1185">Reference proteome</keyword>
<keyword evidence="4" id="KW-0479">Metal-binding</keyword>
<feature type="non-terminal residue" evidence="10">
    <location>
        <position position="1"/>
    </location>
</feature>
<dbReference type="Proteomes" id="UP000759131">
    <property type="component" value="Unassembled WGS sequence"/>
</dbReference>
<evidence type="ECO:0000256" key="4">
    <source>
        <dbReference type="ARBA" id="ARBA00022723"/>
    </source>
</evidence>
<keyword evidence="6" id="KW-0456">Lyase</keyword>
<dbReference type="AlphaFoldDB" id="A0A7R9KD29"/>
<dbReference type="EC" id="4.2.1.1" evidence="3"/>
<comment type="similarity">
    <text evidence="2">Belongs to the alpha-carbonic anhydrase family.</text>
</comment>
<organism evidence="10">
    <name type="scientific">Medioppia subpectinata</name>
    <dbReference type="NCBI Taxonomy" id="1979941"/>
    <lineage>
        <taxon>Eukaryota</taxon>
        <taxon>Metazoa</taxon>
        <taxon>Ecdysozoa</taxon>
        <taxon>Arthropoda</taxon>
        <taxon>Chelicerata</taxon>
        <taxon>Arachnida</taxon>
        <taxon>Acari</taxon>
        <taxon>Acariformes</taxon>
        <taxon>Sarcoptiformes</taxon>
        <taxon>Oribatida</taxon>
        <taxon>Brachypylina</taxon>
        <taxon>Oppioidea</taxon>
        <taxon>Oppiidae</taxon>
        <taxon>Medioppia</taxon>
    </lineage>
</organism>
<protein>
    <recommendedName>
        <fullName evidence="3">carbonic anhydrase</fullName>
        <ecNumber evidence="3">4.2.1.1</ecNumber>
    </recommendedName>
</protein>
<evidence type="ECO:0000256" key="8">
    <source>
        <dbReference type="SAM" id="MobiDB-lite"/>
    </source>
</evidence>
<dbReference type="SMART" id="SM01057">
    <property type="entry name" value="Carb_anhydrase"/>
    <property type="match status" value="1"/>
</dbReference>
<keyword evidence="5" id="KW-0862">Zinc</keyword>
<dbReference type="InterPro" id="IPR023561">
    <property type="entry name" value="Carbonic_anhydrase_a-class"/>
</dbReference>
<evidence type="ECO:0000256" key="6">
    <source>
        <dbReference type="ARBA" id="ARBA00023239"/>
    </source>
</evidence>
<accession>A0A7R9KD29</accession>
<dbReference type="PANTHER" id="PTHR18952:SF141">
    <property type="entry name" value="CARBONIC ANHYDRASE"/>
    <property type="match status" value="1"/>
</dbReference>
<evidence type="ECO:0000313" key="10">
    <source>
        <dbReference type="EMBL" id="CAD7620850.1"/>
    </source>
</evidence>
<proteinExistence type="inferred from homology"/>
<gene>
    <name evidence="10" type="ORF">OSB1V03_LOCUS1331</name>
</gene>
<name>A0A7R9KD29_9ACAR</name>
<feature type="domain" description="Alpha-carbonic anhydrase" evidence="9">
    <location>
        <begin position="158"/>
        <end position="355"/>
    </location>
</feature>
<dbReference type="GO" id="GO:0004089">
    <property type="term" value="F:carbonate dehydratase activity"/>
    <property type="evidence" value="ECO:0007669"/>
    <property type="project" value="UniProtKB-EC"/>
</dbReference>
<evidence type="ECO:0000256" key="5">
    <source>
        <dbReference type="ARBA" id="ARBA00022833"/>
    </source>
</evidence>
<evidence type="ECO:0000256" key="7">
    <source>
        <dbReference type="ARBA" id="ARBA00048348"/>
    </source>
</evidence>
<comment type="catalytic activity">
    <reaction evidence="7">
        <text>hydrogencarbonate + H(+) = CO2 + H2O</text>
        <dbReference type="Rhea" id="RHEA:10748"/>
        <dbReference type="ChEBI" id="CHEBI:15377"/>
        <dbReference type="ChEBI" id="CHEBI:15378"/>
        <dbReference type="ChEBI" id="CHEBI:16526"/>
        <dbReference type="ChEBI" id="CHEBI:17544"/>
        <dbReference type="EC" id="4.2.1.1"/>
    </reaction>
</comment>
<evidence type="ECO:0000256" key="1">
    <source>
        <dbReference type="ARBA" id="ARBA00001947"/>
    </source>
</evidence>
<evidence type="ECO:0000256" key="2">
    <source>
        <dbReference type="ARBA" id="ARBA00010718"/>
    </source>
</evidence>
<dbReference type="SUPFAM" id="SSF51069">
    <property type="entry name" value="Carbonic anhydrase"/>
    <property type="match status" value="1"/>
</dbReference>
<dbReference type="GO" id="GO:0005737">
    <property type="term" value="C:cytoplasm"/>
    <property type="evidence" value="ECO:0007669"/>
    <property type="project" value="TreeGrafter"/>
</dbReference>
<dbReference type="Pfam" id="PF00194">
    <property type="entry name" value="Carb_anhydrase"/>
    <property type="match status" value="1"/>
</dbReference>
<reference evidence="10" key="1">
    <citation type="submission" date="2020-11" db="EMBL/GenBank/DDBJ databases">
        <authorList>
            <person name="Tran Van P."/>
        </authorList>
    </citation>
    <scope>NUCLEOTIDE SEQUENCE</scope>
</reference>
<feature type="compositionally biased region" description="Polar residues" evidence="8">
    <location>
        <begin position="83"/>
        <end position="92"/>
    </location>
</feature>